<dbReference type="InterPro" id="IPR000569">
    <property type="entry name" value="HECT_dom"/>
</dbReference>
<evidence type="ECO:0000313" key="10">
    <source>
        <dbReference type="EMBL" id="GHP10784.1"/>
    </source>
</evidence>
<dbReference type="EMBL" id="BNJQ01000031">
    <property type="protein sequence ID" value="GHP10784.1"/>
    <property type="molecule type" value="Genomic_DNA"/>
</dbReference>
<comment type="similarity">
    <text evidence="6">Belongs to the UPL family.</text>
</comment>
<dbReference type="PROSITE" id="PS50237">
    <property type="entry name" value="HECT"/>
    <property type="match status" value="1"/>
</dbReference>
<protein>
    <recommendedName>
        <fullName evidence="2">HECT-type E3 ubiquitin transferase</fullName>
        <ecNumber evidence="2">2.3.2.26</ecNumber>
    </recommendedName>
</protein>
<keyword evidence="10" id="KW-0436">Ligase</keyword>
<dbReference type="InterPro" id="IPR044611">
    <property type="entry name" value="E3A/B/C-like"/>
</dbReference>
<dbReference type="OrthoDB" id="8068875at2759"/>
<dbReference type="Gene3D" id="3.90.1750.10">
    <property type="entry name" value="Hect, E3 ligase catalytic domains"/>
    <property type="match status" value="1"/>
</dbReference>
<dbReference type="FunFam" id="3.30.2160.10:FF:000002">
    <property type="entry name" value="Putative Ubiquitin-protein ligase E3C"/>
    <property type="match status" value="1"/>
</dbReference>
<accession>A0A830HUB4</accession>
<feature type="compositionally biased region" description="Basic and acidic residues" evidence="8">
    <location>
        <begin position="1"/>
        <end position="10"/>
    </location>
</feature>
<evidence type="ECO:0000256" key="3">
    <source>
        <dbReference type="ARBA" id="ARBA00022679"/>
    </source>
</evidence>
<evidence type="ECO:0000256" key="7">
    <source>
        <dbReference type="PROSITE-ProRule" id="PRU00104"/>
    </source>
</evidence>
<evidence type="ECO:0000259" key="9">
    <source>
        <dbReference type="PROSITE" id="PS50237"/>
    </source>
</evidence>
<dbReference type="GO" id="GO:0000209">
    <property type="term" value="P:protein polyubiquitination"/>
    <property type="evidence" value="ECO:0007669"/>
    <property type="project" value="InterPro"/>
</dbReference>
<dbReference type="AlphaFoldDB" id="A0A830HUB4"/>
<dbReference type="CDD" id="cd00078">
    <property type="entry name" value="HECTc"/>
    <property type="match status" value="1"/>
</dbReference>
<dbReference type="GO" id="GO:0016874">
    <property type="term" value="F:ligase activity"/>
    <property type="evidence" value="ECO:0007669"/>
    <property type="project" value="UniProtKB-KW"/>
</dbReference>
<keyword evidence="11" id="KW-1185">Reference proteome</keyword>
<dbReference type="GO" id="GO:0006511">
    <property type="term" value="P:ubiquitin-dependent protein catabolic process"/>
    <property type="evidence" value="ECO:0007669"/>
    <property type="project" value="TreeGrafter"/>
</dbReference>
<name>A0A830HUB4_9CHLO</name>
<feature type="active site" description="Glycyl thioester intermediate" evidence="7">
    <location>
        <position position="1044"/>
    </location>
</feature>
<dbReference type="GO" id="GO:0061630">
    <property type="term" value="F:ubiquitin protein ligase activity"/>
    <property type="evidence" value="ECO:0007669"/>
    <property type="project" value="UniProtKB-EC"/>
</dbReference>
<comment type="catalytic activity">
    <reaction evidence="1">
        <text>S-ubiquitinyl-[E2 ubiquitin-conjugating enzyme]-L-cysteine + [acceptor protein]-L-lysine = [E2 ubiquitin-conjugating enzyme]-L-cysteine + N(6)-ubiquitinyl-[acceptor protein]-L-lysine.</text>
        <dbReference type="EC" id="2.3.2.26"/>
    </reaction>
</comment>
<feature type="domain" description="HECT" evidence="9">
    <location>
        <begin position="714"/>
        <end position="1077"/>
    </location>
</feature>
<evidence type="ECO:0000256" key="5">
    <source>
        <dbReference type="ARBA" id="ARBA00057703"/>
    </source>
</evidence>
<keyword evidence="4 7" id="KW-0833">Ubl conjugation pathway</keyword>
<gene>
    <name evidence="10" type="ORF">PPROV_000951500</name>
</gene>
<proteinExistence type="inferred from homology"/>
<evidence type="ECO:0000256" key="8">
    <source>
        <dbReference type="SAM" id="MobiDB-lite"/>
    </source>
</evidence>
<evidence type="ECO:0000256" key="2">
    <source>
        <dbReference type="ARBA" id="ARBA00012485"/>
    </source>
</evidence>
<dbReference type="PANTHER" id="PTHR45700:SF2">
    <property type="entry name" value="UBIQUITIN-PROTEIN LIGASE E3C"/>
    <property type="match status" value="1"/>
</dbReference>
<evidence type="ECO:0000256" key="1">
    <source>
        <dbReference type="ARBA" id="ARBA00000885"/>
    </source>
</evidence>
<feature type="region of interest" description="Disordered" evidence="8">
    <location>
        <begin position="1"/>
        <end position="23"/>
    </location>
</feature>
<evidence type="ECO:0000313" key="11">
    <source>
        <dbReference type="Proteomes" id="UP000660262"/>
    </source>
</evidence>
<comment type="function">
    <text evidence="5">Probable E3 ubiquitin-protein ligase which mediates ubiquitination and subsequent proteasomal degradation of target proteins.</text>
</comment>
<evidence type="ECO:0000256" key="6">
    <source>
        <dbReference type="ARBA" id="ARBA00061247"/>
    </source>
</evidence>
<dbReference type="PANTHER" id="PTHR45700">
    <property type="entry name" value="UBIQUITIN-PROTEIN LIGASE E3C"/>
    <property type="match status" value="1"/>
</dbReference>
<dbReference type="SUPFAM" id="SSF56204">
    <property type="entry name" value="Hect, E3 ligase catalytic domain"/>
    <property type="match status" value="1"/>
</dbReference>
<dbReference type="Proteomes" id="UP000660262">
    <property type="component" value="Unassembled WGS sequence"/>
</dbReference>
<comment type="caution">
    <text evidence="10">The sequence shown here is derived from an EMBL/GenBank/DDBJ whole genome shotgun (WGS) entry which is preliminary data.</text>
</comment>
<dbReference type="Gene3D" id="3.30.2410.10">
    <property type="entry name" value="Hect, E3 ligase catalytic domain"/>
    <property type="match status" value="1"/>
</dbReference>
<dbReference type="InterPro" id="IPR035983">
    <property type="entry name" value="Hect_E3_ubiquitin_ligase"/>
</dbReference>
<keyword evidence="3" id="KW-0808">Transferase</keyword>
<dbReference type="Pfam" id="PF00632">
    <property type="entry name" value="HECT"/>
    <property type="match status" value="1"/>
</dbReference>
<reference evidence="10" key="1">
    <citation type="submission" date="2020-10" db="EMBL/GenBank/DDBJ databases">
        <title>Unveiling of a novel bifunctional photoreceptor, Dualchrome1, isolated from a cosmopolitan green alga.</title>
        <authorList>
            <person name="Suzuki S."/>
            <person name="Kawachi M."/>
        </authorList>
    </citation>
    <scope>NUCLEOTIDE SEQUENCE</scope>
    <source>
        <strain evidence="10">NIES 2893</strain>
    </source>
</reference>
<dbReference type="Gene3D" id="3.30.2160.10">
    <property type="entry name" value="Hect, E3 ligase catalytic domain"/>
    <property type="match status" value="1"/>
</dbReference>
<dbReference type="SMART" id="SM00119">
    <property type="entry name" value="HECTc"/>
    <property type="match status" value="1"/>
</dbReference>
<sequence>MVERAGRAFRDAPPPYGRPVGDQCRRPQWSLVQPLMSGQFRTSGDLLREAERNKSQLLAHAKTERDARRRENLVKATAVRLQRQVRQARSLAQSVEFAWIVAEEALAYLRTAHGNATTQLSQKSPWGEEAAAQLSKALSALTFVYLPRCVARTEYAHRGRVVLATARTLEESGGESSKKALALAQALAWLAAAWRAGTTFSQSESTFLRWFALAAAASICQRDERVGASGASAILALSTTAAQSDVIRAAYAAAAAGVALSTKPQNVADAVATAATRLVARCLQIDANSSASCSFAFTLVAAQTKPRKLPLPKEEGAASKLVVAACSAFEMYAGDADSMSAAGGVAGCAQLQDISTKVRLNNLAALVLACPSIATSRAFVCAASASLEKSPALLTSSSRRGKDDDSMHLLSSSLAQQILQHAPPSQHDAAAVFFARIFDSDATAQVMASLTAFVVTKGVIADLWHAAAKPLGVAANVPQAVADKLGVSVWDPPSLGEGDALARSNQAVRARLCVVARAVRHDLATRSDDDMHADRASLPVDELRALAAAANVVMFRACAFPSNSRTAMERRDGFDTLSSLSAVLAELHDRNERQRFVPADLWIAPARAWVKKHASDPNRAAANARAASTGETPNAAVVGGLPRVLRVCPHVIPFEIRARMLRSWVSSEHIDDDADGGSPHRRETVTLAVRRGNELADAMTQLTSYSGGGLSQAMKLPWHVTFVEPTTGQPEAGVDQGGLSHELLTILARGVLNPNFGLFQAASDTGWLFPRAAAPQLDGGLSMLTFAGAVVARCMREGQLMEASVAPGVLAPAASSGTRRLGLSHLASRDAVLYSNLVKVLDYEGDVENDLCLAFVCPRDTYGGSNEEEVELVPGGADRAVTRENRRLYVHLVADFRCNVEPAAANRAFLSGLCGAVDPRALALFSPLELSRLISGDEDARGRGFDVDDLANHTEYSGGYTAQSRTVAIFWRVVRGLSAEQKSKLLMFVTGCPRPPLLGFAHLQPHAFRLHKVSTESAGGIMSAMLTRAGLKTDIARLPTASTCFNQLKLPNYKTEAQMRSKLMSALDAAGDGFHLS</sequence>
<organism evidence="10 11">
    <name type="scientific">Pycnococcus provasolii</name>
    <dbReference type="NCBI Taxonomy" id="41880"/>
    <lineage>
        <taxon>Eukaryota</taxon>
        <taxon>Viridiplantae</taxon>
        <taxon>Chlorophyta</taxon>
        <taxon>Pseudoscourfieldiophyceae</taxon>
        <taxon>Pseudoscourfieldiales</taxon>
        <taxon>Pycnococcaceae</taxon>
        <taxon>Pycnococcus</taxon>
    </lineage>
</organism>
<dbReference type="EC" id="2.3.2.26" evidence="2"/>
<evidence type="ECO:0000256" key="4">
    <source>
        <dbReference type="ARBA" id="ARBA00022786"/>
    </source>
</evidence>